<keyword evidence="3" id="KW-0732">Signal</keyword>
<dbReference type="Proteomes" id="UP000276603">
    <property type="component" value="Unassembled WGS sequence"/>
</dbReference>
<comment type="caution">
    <text evidence="8">The sequence shown here is derived from an EMBL/GenBank/DDBJ whole genome shotgun (WGS) entry which is preliminary data.</text>
</comment>
<keyword evidence="5" id="KW-0998">Cell outer membrane</keyword>
<evidence type="ECO:0000259" key="6">
    <source>
        <dbReference type="Pfam" id="PF07980"/>
    </source>
</evidence>
<evidence type="ECO:0000256" key="4">
    <source>
        <dbReference type="ARBA" id="ARBA00023136"/>
    </source>
</evidence>
<keyword evidence="9" id="KW-1185">Reference proteome</keyword>
<dbReference type="RefSeq" id="WP_120712746.1">
    <property type="nucleotide sequence ID" value="NZ_CANMKH010000004.1"/>
</dbReference>
<feature type="domain" description="RagB/SusD" evidence="6">
    <location>
        <begin position="253"/>
        <end position="432"/>
    </location>
</feature>
<accession>A0A3B0CAR3</accession>
<keyword evidence="4" id="KW-0472">Membrane</keyword>
<evidence type="ECO:0000256" key="3">
    <source>
        <dbReference type="ARBA" id="ARBA00022729"/>
    </source>
</evidence>
<protein>
    <submittedName>
        <fullName evidence="8">RagB/SusD family nutrient uptake outer membrane protein</fullName>
    </submittedName>
</protein>
<evidence type="ECO:0000313" key="9">
    <source>
        <dbReference type="Proteomes" id="UP000276603"/>
    </source>
</evidence>
<dbReference type="OrthoDB" id="630434at2"/>
<feature type="domain" description="SusD-like N-terminal" evidence="7">
    <location>
        <begin position="21"/>
        <end position="236"/>
    </location>
</feature>
<evidence type="ECO:0000259" key="7">
    <source>
        <dbReference type="Pfam" id="PF14322"/>
    </source>
</evidence>
<dbReference type="AlphaFoldDB" id="A0A3B0CAR3"/>
<evidence type="ECO:0000256" key="5">
    <source>
        <dbReference type="ARBA" id="ARBA00023237"/>
    </source>
</evidence>
<sequence>MKKILYTVFVVFAISSCEDNLELLPEQSLSPEVVISNAANLENLLVGLYDEAAHGSAETPSFEENIYGGILNLSVELWANSGELLFNGTFEEPAEFNEKAILTDNVNARDIWLNAYEVNNQANLILENLEIVEDAETRSRIEGEAKFLRGLMYFDLARIYGLPYEAGQSNTQPAVPIVLNAVTDASEVESPSRNSVEEVYSQAISDLTEAYNLLPESNDVFADKYAAQALLARLYLQQENYAAARDAADDVLQNSGHTLAIDFASAFNNDEDSSEDIFAWQITAQDGENDMNTFWAGDDFGGRSGNPDVAISEEHFDIYDDANDQRSMFFYETTGGTATTKWQGEFSNIPFLRVAEMHLIRAECNFRESTSVGLSPEDEINALRARSEAGAIVGLTLQDILDERKRELSFEGFALHDIKRLKGTVGSLNYDDNFLVAPVPQRETDSNPNLDQNPGYN</sequence>
<gene>
    <name evidence="8" type="ORF">D7Z94_16920</name>
</gene>
<dbReference type="Pfam" id="PF07980">
    <property type="entry name" value="SusD_RagB"/>
    <property type="match status" value="1"/>
</dbReference>
<dbReference type="PROSITE" id="PS51257">
    <property type="entry name" value="PROKAR_LIPOPROTEIN"/>
    <property type="match status" value="1"/>
</dbReference>
<evidence type="ECO:0000313" key="8">
    <source>
        <dbReference type="EMBL" id="RKN79936.1"/>
    </source>
</evidence>
<evidence type="ECO:0000256" key="1">
    <source>
        <dbReference type="ARBA" id="ARBA00004442"/>
    </source>
</evidence>
<dbReference type="InterPro" id="IPR011990">
    <property type="entry name" value="TPR-like_helical_dom_sf"/>
</dbReference>
<proteinExistence type="inferred from homology"/>
<comment type="subcellular location">
    <subcellularLocation>
        <location evidence="1">Cell outer membrane</location>
    </subcellularLocation>
</comment>
<dbReference type="EMBL" id="RBCJ01000003">
    <property type="protein sequence ID" value="RKN79936.1"/>
    <property type="molecule type" value="Genomic_DNA"/>
</dbReference>
<name>A0A3B0CAR3_9FLAO</name>
<dbReference type="InterPro" id="IPR033985">
    <property type="entry name" value="SusD-like_N"/>
</dbReference>
<dbReference type="GO" id="GO:0009279">
    <property type="term" value="C:cell outer membrane"/>
    <property type="evidence" value="ECO:0007669"/>
    <property type="project" value="UniProtKB-SubCell"/>
</dbReference>
<dbReference type="InterPro" id="IPR012944">
    <property type="entry name" value="SusD_RagB_dom"/>
</dbReference>
<reference evidence="8 9" key="1">
    <citation type="submission" date="2018-10" db="EMBL/GenBank/DDBJ databases">
        <title>Ulvibacterium marinum gen. nov., sp. nov., a novel marine bacterium of the family Flavobacteriaceae, isolated from a culture of the green alga Ulva prolifera.</title>
        <authorList>
            <person name="Zhang Z."/>
        </authorList>
    </citation>
    <scope>NUCLEOTIDE SEQUENCE [LARGE SCALE GENOMIC DNA]</scope>
    <source>
        <strain evidence="8 9">CCMM003</strain>
    </source>
</reference>
<evidence type="ECO:0000256" key="2">
    <source>
        <dbReference type="ARBA" id="ARBA00006275"/>
    </source>
</evidence>
<dbReference type="Gene3D" id="1.25.40.390">
    <property type="match status" value="1"/>
</dbReference>
<organism evidence="8 9">
    <name type="scientific">Ulvibacterium marinum</name>
    <dbReference type="NCBI Taxonomy" id="2419782"/>
    <lineage>
        <taxon>Bacteria</taxon>
        <taxon>Pseudomonadati</taxon>
        <taxon>Bacteroidota</taxon>
        <taxon>Flavobacteriia</taxon>
        <taxon>Flavobacteriales</taxon>
        <taxon>Flavobacteriaceae</taxon>
        <taxon>Ulvibacterium</taxon>
    </lineage>
</organism>
<dbReference type="SUPFAM" id="SSF48452">
    <property type="entry name" value="TPR-like"/>
    <property type="match status" value="1"/>
</dbReference>
<dbReference type="Pfam" id="PF14322">
    <property type="entry name" value="SusD-like_3"/>
    <property type="match status" value="1"/>
</dbReference>
<comment type="similarity">
    <text evidence="2">Belongs to the SusD family.</text>
</comment>
<dbReference type="CDD" id="cd08977">
    <property type="entry name" value="SusD"/>
    <property type="match status" value="1"/>
</dbReference>